<name>A0A218WCX8_PUNGR</name>
<feature type="region of interest" description="Disordered" evidence="2">
    <location>
        <begin position="161"/>
        <end position="215"/>
    </location>
</feature>
<evidence type="ECO:0000259" key="4">
    <source>
        <dbReference type="Pfam" id="PF14389"/>
    </source>
</evidence>
<feature type="compositionally biased region" description="Polar residues" evidence="2">
    <location>
        <begin position="181"/>
        <end position="193"/>
    </location>
</feature>
<feature type="coiled-coil region" evidence="1">
    <location>
        <begin position="83"/>
        <end position="110"/>
    </location>
</feature>
<evidence type="ECO:0000259" key="3">
    <source>
        <dbReference type="Pfam" id="PF04784"/>
    </source>
</evidence>
<reference evidence="6" key="1">
    <citation type="journal article" date="2017" name="Plant J.">
        <title>The pomegranate (Punica granatum L.) genome and the genomics of punicalagin biosynthesis.</title>
        <authorList>
            <person name="Qin G."/>
            <person name="Xu C."/>
            <person name="Ming R."/>
            <person name="Tang H."/>
            <person name="Guyot R."/>
            <person name="Kramer E.M."/>
            <person name="Hu Y."/>
            <person name="Yi X."/>
            <person name="Qi Y."/>
            <person name="Xu X."/>
            <person name="Gao Z."/>
            <person name="Pan H."/>
            <person name="Jian J."/>
            <person name="Tian Y."/>
            <person name="Yue Z."/>
            <person name="Xu Y."/>
        </authorList>
    </citation>
    <scope>NUCLEOTIDE SEQUENCE [LARGE SCALE GENOMIC DNA]</scope>
    <source>
        <strain evidence="6">cv. Dabenzi</strain>
    </source>
</reference>
<dbReference type="AlphaFoldDB" id="A0A218WCX8"/>
<evidence type="ECO:0008006" key="7">
    <source>
        <dbReference type="Google" id="ProtNLM"/>
    </source>
</evidence>
<dbReference type="Proteomes" id="UP000197138">
    <property type="component" value="Unassembled WGS sequence"/>
</dbReference>
<dbReference type="EMBL" id="MTKT01004810">
    <property type="protein sequence ID" value="OWM70051.1"/>
    <property type="molecule type" value="Genomic_DNA"/>
</dbReference>
<evidence type="ECO:0000256" key="1">
    <source>
        <dbReference type="SAM" id="Coils"/>
    </source>
</evidence>
<accession>A0A218WCX8</accession>
<comment type="caution">
    <text evidence="5">The sequence shown here is derived from an EMBL/GenBank/DDBJ whole genome shotgun (WGS) entry which is preliminary data.</text>
</comment>
<dbReference type="PANTHER" id="PTHR46248">
    <property type="entry name" value="EXPRESSED PROTEIN"/>
    <property type="match status" value="1"/>
</dbReference>
<dbReference type="PANTHER" id="PTHR46248:SF4">
    <property type="entry name" value="OS01G0147800 PROTEIN"/>
    <property type="match status" value="1"/>
</dbReference>
<protein>
    <recommendedName>
        <fullName evidence="7">DUF547 domain-containing protein</fullName>
    </recommendedName>
</protein>
<feature type="compositionally biased region" description="Basic and acidic residues" evidence="2">
    <location>
        <begin position="194"/>
        <end position="203"/>
    </location>
</feature>
<dbReference type="InterPro" id="IPR025757">
    <property type="entry name" value="MIP1_Leuzipper"/>
</dbReference>
<proteinExistence type="predicted"/>
<feature type="domain" description="Ternary complex factor MIP1 leucine-zipper" evidence="4">
    <location>
        <begin position="33"/>
        <end position="114"/>
    </location>
</feature>
<organism evidence="5 6">
    <name type="scientific">Punica granatum</name>
    <name type="common">Pomegranate</name>
    <dbReference type="NCBI Taxonomy" id="22663"/>
    <lineage>
        <taxon>Eukaryota</taxon>
        <taxon>Viridiplantae</taxon>
        <taxon>Streptophyta</taxon>
        <taxon>Embryophyta</taxon>
        <taxon>Tracheophyta</taxon>
        <taxon>Spermatophyta</taxon>
        <taxon>Magnoliopsida</taxon>
        <taxon>eudicotyledons</taxon>
        <taxon>Gunneridae</taxon>
        <taxon>Pentapetalae</taxon>
        <taxon>rosids</taxon>
        <taxon>malvids</taxon>
        <taxon>Myrtales</taxon>
        <taxon>Lythraceae</taxon>
        <taxon>Punica</taxon>
    </lineage>
</organism>
<feature type="coiled-coil region" evidence="1">
    <location>
        <begin position="23"/>
        <end position="57"/>
    </location>
</feature>
<evidence type="ECO:0000256" key="2">
    <source>
        <dbReference type="SAM" id="MobiDB-lite"/>
    </source>
</evidence>
<dbReference type="InterPro" id="IPR006869">
    <property type="entry name" value="DUF547"/>
</dbReference>
<keyword evidence="1" id="KW-0175">Coiled coil</keyword>
<evidence type="ECO:0000313" key="6">
    <source>
        <dbReference type="Proteomes" id="UP000197138"/>
    </source>
</evidence>
<sequence>MQISRPAHSLELHCSEVAGAMKFEDLLMERSEESQQRADLENEVLKLQAELEGEQALNRALNCALHGPVTAHPCLSSLLPPQVQKLFSELAMVEEEIVWLERKVEEMKLRLYEERKRTKDWQMMLQPRARRRAPPNHLFCSGLEYGPNSELKKLDHRPVKLQNSEEKSKHGVLRQRRASVGSASDIQSMSSSRSNEEITEKPRKNIGRSIYPDPLDSAVEKPNELSEELIKCLIEIFLELNRSPQDYQDGNNNASKLALTCMTSKSFTGRTSFSNDNPTNLDPYGIFSDSDGTSFRDVGPYRNFIQITRGSLEISRFPECLLAIRKLRALLQKLCDVDLTFLTYKQKLAFWINIYNACVMHAALNVGGIVLNALAMEHFILRHPCEGKQGLMDEKEMLLRHAYGLGFPEPNVTFALCRGSWSSPALRVYTPEEVVNELGRAKVEYLEATIMVTGKRKIVLPKLLQWHMRDFADNLGSLLEWIYSQLPRSGPLKRLLMECLNYGAKSSAAKMVEVRAYDPKFRYLLAL</sequence>
<evidence type="ECO:0000313" key="5">
    <source>
        <dbReference type="EMBL" id="OWM70051.1"/>
    </source>
</evidence>
<dbReference type="Pfam" id="PF04784">
    <property type="entry name" value="DUF547"/>
    <property type="match status" value="1"/>
</dbReference>
<gene>
    <name evidence="5" type="ORF">CDL15_Pgr025900</name>
</gene>
<feature type="domain" description="DUF547" evidence="3">
    <location>
        <begin position="341"/>
        <end position="446"/>
    </location>
</feature>
<dbReference type="Pfam" id="PF14389">
    <property type="entry name" value="Lzipper-MIP1"/>
    <property type="match status" value="1"/>
</dbReference>